<organism evidence="3 4">
    <name type="scientific">Cirrhinus molitorella</name>
    <name type="common">mud carp</name>
    <dbReference type="NCBI Taxonomy" id="172907"/>
    <lineage>
        <taxon>Eukaryota</taxon>
        <taxon>Metazoa</taxon>
        <taxon>Chordata</taxon>
        <taxon>Craniata</taxon>
        <taxon>Vertebrata</taxon>
        <taxon>Euteleostomi</taxon>
        <taxon>Actinopterygii</taxon>
        <taxon>Neopterygii</taxon>
        <taxon>Teleostei</taxon>
        <taxon>Ostariophysi</taxon>
        <taxon>Cypriniformes</taxon>
        <taxon>Cyprinidae</taxon>
        <taxon>Labeoninae</taxon>
        <taxon>Labeonini</taxon>
        <taxon>Cirrhinus</taxon>
    </lineage>
</organism>
<dbReference type="SUPFAM" id="SSF48726">
    <property type="entry name" value="Immunoglobulin"/>
    <property type="match status" value="2"/>
</dbReference>
<protein>
    <recommendedName>
        <fullName evidence="5">Immunoglobulin V-set domain-containing protein</fullName>
    </recommendedName>
</protein>
<reference evidence="3" key="1">
    <citation type="submission" date="2023-08" db="EMBL/GenBank/DDBJ databases">
        <title>Chromosome-level Genome Assembly of mud carp (Cirrhinus molitorella).</title>
        <authorList>
            <person name="Liu H."/>
        </authorList>
    </citation>
    <scope>NUCLEOTIDE SEQUENCE</scope>
    <source>
        <strain evidence="3">Prfri</strain>
        <tissue evidence="3">Muscle</tissue>
    </source>
</reference>
<evidence type="ECO:0000313" key="4">
    <source>
        <dbReference type="Proteomes" id="UP001187343"/>
    </source>
</evidence>
<dbReference type="InterPro" id="IPR013783">
    <property type="entry name" value="Ig-like_fold"/>
</dbReference>
<dbReference type="PANTHER" id="PTHR23268">
    <property type="entry name" value="T-CELL RECEPTOR BETA CHAIN"/>
    <property type="match status" value="1"/>
</dbReference>
<comment type="caution">
    <text evidence="3">The sequence shown here is derived from an EMBL/GenBank/DDBJ whole genome shotgun (WGS) entry which is preliminary data.</text>
</comment>
<dbReference type="InterPro" id="IPR036179">
    <property type="entry name" value="Ig-like_dom_sf"/>
</dbReference>
<dbReference type="PANTHER" id="PTHR23268:SF102">
    <property type="entry name" value="IMMUNOGLOBULIN V-SET DOMAIN-CONTAINING PROTEIN"/>
    <property type="match status" value="1"/>
</dbReference>
<evidence type="ECO:0000313" key="3">
    <source>
        <dbReference type="EMBL" id="KAK2878615.1"/>
    </source>
</evidence>
<evidence type="ECO:0008006" key="5">
    <source>
        <dbReference type="Google" id="ProtNLM"/>
    </source>
</evidence>
<keyword evidence="2" id="KW-0732">Signal</keyword>
<dbReference type="EMBL" id="JAUYZG010000019">
    <property type="protein sequence ID" value="KAK2878615.1"/>
    <property type="molecule type" value="Genomic_DNA"/>
</dbReference>
<keyword evidence="4" id="KW-1185">Reference proteome</keyword>
<dbReference type="Proteomes" id="UP001187343">
    <property type="component" value="Unassembled WGS sequence"/>
</dbReference>
<feature type="chain" id="PRO_5041725012" description="Immunoglobulin V-set domain-containing protein" evidence="2">
    <location>
        <begin position="21"/>
        <end position="193"/>
    </location>
</feature>
<keyword evidence="1" id="KW-0391">Immunity</keyword>
<proteinExistence type="predicted"/>
<gene>
    <name evidence="3" type="ORF">Q8A67_019406</name>
</gene>
<evidence type="ECO:0000256" key="2">
    <source>
        <dbReference type="SAM" id="SignalP"/>
    </source>
</evidence>
<sequence length="193" mass="21999">MTRGLISLILLLHWSQDTEGADDVVQEPKILWEPKSGSASFNCSHNKDISYNQMYWYRQRPGETMELIVFTMTGGAPDFGDVDEKKFNVKKTFQSGSLTVKDLEPVCLIAACFGKIVFQSPGDLIKNQDESAVITCTHNIPSYDRILWYKKDIMGFKLMGYLNLIYDNPELEFKSKIKLDGDGRSDVRHIPYS</sequence>
<dbReference type="GO" id="GO:0002376">
    <property type="term" value="P:immune system process"/>
    <property type="evidence" value="ECO:0007669"/>
    <property type="project" value="UniProtKB-KW"/>
</dbReference>
<feature type="signal peptide" evidence="2">
    <location>
        <begin position="1"/>
        <end position="20"/>
    </location>
</feature>
<dbReference type="GO" id="GO:0007166">
    <property type="term" value="P:cell surface receptor signaling pathway"/>
    <property type="evidence" value="ECO:0007669"/>
    <property type="project" value="TreeGrafter"/>
</dbReference>
<evidence type="ECO:0000256" key="1">
    <source>
        <dbReference type="ARBA" id="ARBA00022859"/>
    </source>
</evidence>
<dbReference type="InterPro" id="IPR050413">
    <property type="entry name" value="TCR_beta_variable"/>
</dbReference>
<dbReference type="GO" id="GO:0005886">
    <property type="term" value="C:plasma membrane"/>
    <property type="evidence" value="ECO:0007669"/>
    <property type="project" value="TreeGrafter"/>
</dbReference>
<name>A0AA88PEG2_9TELE</name>
<accession>A0AA88PEG2</accession>
<dbReference type="AlphaFoldDB" id="A0AA88PEG2"/>
<dbReference type="Gene3D" id="2.60.40.10">
    <property type="entry name" value="Immunoglobulins"/>
    <property type="match status" value="2"/>
</dbReference>